<feature type="transmembrane region" description="Helical" evidence="5">
    <location>
        <begin position="39"/>
        <end position="63"/>
    </location>
</feature>
<evidence type="ECO:0000313" key="8">
    <source>
        <dbReference type="Proteomes" id="UP000293852"/>
    </source>
</evidence>
<evidence type="ECO:0000256" key="4">
    <source>
        <dbReference type="ARBA" id="ARBA00023136"/>
    </source>
</evidence>
<feature type="domain" description="ABC-2 type transporter transmembrane" evidence="6">
    <location>
        <begin position="28"/>
        <end position="228"/>
    </location>
</feature>
<feature type="transmembrane region" description="Helical" evidence="5">
    <location>
        <begin position="182"/>
        <end position="202"/>
    </location>
</feature>
<feature type="transmembrane region" description="Helical" evidence="5">
    <location>
        <begin position="121"/>
        <end position="143"/>
    </location>
</feature>
<reference evidence="7 8" key="1">
    <citation type="submission" date="2019-02" db="EMBL/GenBank/DDBJ databases">
        <title>Sequencing the genomes of 1000 actinobacteria strains.</title>
        <authorList>
            <person name="Klenk H.-P."/>
        </authorList>
    </citation>
    <scope>NUCLEOTIDE SEQUENCE [LARGE SCALE GENOMIC DNA]</scope>
    <source>
        <strain evidence="7 8">DSM 16932</strain>
    </source>
</reference>
<evidence type="ECO:0000313" key="7">
    <source>
        <dbReference type="EMBL" id="RZS60406.1"/>
    </source>
</evidence>
<gene>
    <name evidence="7" type="ORF">EV386_0663</name>
</gene>
<dbReference type="GO" id="GO:0140359">
    <property type="term" value="F:ABC-type transporter activity"/>
    <property type="evidence" value="ECO:0007669"/>
    <property type="project" value="InterPro"/>
</dbReference>
<dbReference type="EMBL" id="SGWX01000001">
    <property type="protein sequence ID" value="RZS60406.1"/>
    <property type="molecule type" value="Genomic_DNA"/>
</dbReference>
<comment type="subcellular location">
    <subcellularLocation>
        <location evidence="1">Membrane</location>
        <topology evidence="1">Multi-pass membrane protein</topology>
    </subcellularLocation>
</comment>
<accession>A0A4Q7LYP5</accession>
<dbReference type="AlphaFoldDB" id="A0A4Q7LYP5"/>
<feature type="transmembrane region" description="Helical" evidence="5">
    <location>
        <begin position="240"/>
        <end position="258"/>
    </location>
</feature>
<evidence type="ECO:0000259" key="6">
    <source>
        <dbReference type="Pfam" id="PF01061"/>
    </source>
</evidence>
<protein>
    <submittedName>
        <fullName evidence="7">ABC-2 type transport system permease protein</fullName>
    </submittedName>
</protein>
<dbReference type="PANTHER" id="PTHR43229:SF3">
    <property type="entry name" value="ABC-TYPE MULTIDRUG TRANSPORT SYSTEM, PERMEASE COMPONENT"/>
    <property type="match status" value="1"/>
</dbReference>
<evidence type="ECO:0000256" key="5">
    <source>
        <dbReference type="SAM" id="Phobius"/>
    </source>
</evidence>
<keyword evidence="2 5" id="KW-0812">Transmembrane</keyword>
<dbReference type="Proteomes" id="UP000293852">
    <property type="component" value="Unassembled WGS sequence"/>
</dbReference>
<evidence type="ECO:0000256" key="1">
    <source>
        <dbReference type="ARBA" id="ARBA00004141"/>
    </source>
</evidence>
<dbReference type="GO" id="GO:0016020">
    <property type="term" value="C:membrane"/>
    <property type="evidence" value="ECO:0007669"/>
    <property type="project" value="UniProtKB-SubCell"/>
</dbReference>
<name>A0A4Q7LYP5_9MICO</name>
<feature type="transmembrane region" description="Helical" evidence="5">
    <location>
        <begin position="69"/>
        <end position="90"/>
    </location>
</feature>
<comment type="caution">
    <text evidence="7">The sequence shown here is derived from an EMBL/GenBank/DDBJ whole genome shotgun (WGS) entry which is preliminary data.</text>
</comment>
<dbReference type="Pfam" id="PF01061">
    <property type="entry name" value="ABC2_membrane"/>
    <property type="match status" value="1"/>
</dbReference>
<keyword evidence="3 5" id="KW-1133">Transmembrane helix</keyword>
<sequence length="262" mass="27922">MSAPSTTLTTVTPGATTPASSLRQLGLLMQWQARRMSQWLPLLVVIQVLLAVTTVFGYGLLVGSPPREAALYLATGAPTITLIMVGLVMAPQQVAQARTEGSLDWMRTLPVPRWTFLTADLAVWSLVALPGTVLGVVVGAWRFDIALSVSPWILLAAPVVSLTAATVGYSMATLLPPQVAQLLSQVIVFVVLLFSPVSYPAARMPGWLAGVHEWLPVQPMAEVMRASLVSDEFGVSPRTVVVLAVWCAAAVAGACRALRRRS</sequence>
<dbReference type="RefSeq" id="WP_130412300.1">
    <property type="nucleotide sequence ID" value="NZ_SGWX01000001.1"/>
</dbReference>
<proteinExistence type="predicted"/>
<dbReference type="OrthoDB" id="3699899at2"/>
<dbReference type="InterPro" id="IPR051784">
    <property type="entry name" value="Nod_factor_ABC_transporter"/>
</dbReference>
<evidence type="ECO:0000256" key="3">
    <source>
        <dbReference type="ARBA" id="ARBA00022989"/>
    </source>
</evidence>
<feature type="transmembrane region" description="Helical" evidence="5">
    <location>
        <begin position="149"/>
        <end position="170"/>
    </location>
</feature>
<dbReference type="InterPro" id="IPR013525">
    <property type="entry name" value="ABC2_TM"/>
</dbReference>
<organism evidence="7 8">
    <name type="scientific">Xylanimonas ulmi</name>
    <dbReference type="NCBI Taxonomy" id="228973"/>
    <lineage>
        <taxon>Bacteria</taxon>
        <taxon>Bacillati</taxon>
        <taxon>Actinomycetota</taxon>
        <taxon>Actinomycetes</taxon>
        <taxon>Micrococcales</taxon>
        <taxon>Promicromonosporaceae</taxon>
        <taxon>Xylanimonas</taxon>
    </lineage>
</organism>
<dbReference type="PANTHER" id="PTHR43229">
    <property type="entry name" value="NODULATION PROTEIN J"/>
    <property type="match status" value="1"/>
</dbReference>
<keyword evidence="8" id="KW-1185">Reference proteome</keyword>
<keyword evidence="4 5" id="KW-0472">Membrane</keyword>
<evidence type="ECO:0000256" key="2">
    <source>
        <dbReference type="ARBA" id="ARBA00022692"/>
    </source>
</evidence>